<evidence type="ECO:0000313" key="1">
    <source>
        <dbReference type="EMBL" id="WDE95237.1"/>
    </source>
</evidence>
<accession>A0ABY7VN06</accession>
<organism evidence="1 2">
    <name type="scientific">Lentisphaera profundi</name>
    <dbReference type="NCBI Taxonomy" id="1658616"/>
    <lineage>
        <taxon>Bacteria</taxon>
        <taxon>Pseudomonadati</taxon>
        <taxon>Lentisphaerota</taxon>
        <taxon>Lentisphaeria</taxon>
        <taxon>Lentisphaerales</taxon>
        <taxon>Lentisphaeraceae</taxon>
        <taxon>Lentisphaera</taxon>
    </lineage>
</organism>
<dbReference type="InterPro" id="IPR013320">
    <property type="entry name" value="ConA-like_dom_sf"/>
</dbReference>
<name>A0ABY7VN06_9BACT</name>
<dbReference type="Proteomes" id="UP001214250">
    <property type="component" value="Chromosome 1"/>
</dbReference>
<sequence>MRFIFVIIFFNISLLADKALIEEDFDKLNKKTFKNIELTRGKEGKAASFNGSSSLINLTKPFKKGHSGISVSFFIKPKKSDIKKSYENLISIGGHKGISIRFKQVYTLSIGAGNHHRIMHSLKDQKYNRKWIHILVTRDNKEVKLYIDNILIDTAQCPEKEQYNIQDILIGAAYYDGDKSVTEQHYEGLIDELKIYDKVINKKSTIQNI</sequence>
<dbReference type="PANTHER" id="PTHR42535">
    <property type="entry name" value="OOKINETE PROTEIN, PUTATIVE-RELATED"/>
    <property type="match status" value="1"/>
</dbReference>
<evidence type="ECO:0008006" key="3">
    <source>
        <dbReference type="Google" id="ProtNLM"/>
    </source>
</evidence>
<keyword evidence="2" id="KW-1185">Reference proteome</keyword>
<dbReference type="SUPFAM" id="SSF49899">
    <property type="entry name" value="Concanavalin A-like lectins/glucanases"/>
    <property type="match status" value="1"/>
</dbReference>
<dbReference type="RefSeq" id="WP_274148614.1">
    <property type="nucleotide sequence ID" value="NZ_CP117811.1"/>
</dbReference>
<protein>
    <recommendedName>
        <fullName evidence="3">LamG-like jellyroll fold domain-containing protein</fullName>
    </recommendedName>
</protein>
<reference evidence="1 2" key="1">
    <citation type="submission" date="2023-02" db="EMBL/GenBank/DDBJ databases">
        <title>Genome sequence of Lentisphaera profundi SAORIC-696.</title>
        <authorList>
            <person name="Kim e."/>
            <person name="Cho J.-C."/>
            <person name="Choi A."/>
            <person name="Kang I."/>
        </authorList>
    </citation>
    <scope>NUCLEOTIDE SEQUENCE [LARGE SCALE GENOMIC DNA]</scope>
    <source>
        <strain evidence="1 2">SAORIC-696</strain>
    </source>
</reference>
<dbReference type="EMBL" id="CP117811">
    <property type="protein sequence ID" value="WDE95237.1"/>
    <property type="molecule type" value="Genomic_DNA"/>
</dbReference>
<proteinExistence type="predicted"/>
<evidence type="ECO:0000313" key="2">
    <source>
        <dbReference type="Proteomes" id="UP001214250"/>
    </source>
</evidence>
<dbReference type="PANTHER" id="PTHR42535:SF2">
    <property type="entry name" value="CHROMOSOME UNDETERMINED SCAFFOLD_146, WHOLE GENOME SHOTGUN SEQUENCE"/>
    <property type="match status" value="1"/>
</dbReference>
<gene>
    <name evidence="1" type="ORF">PQO03_05820</name>
</gene>
<dbReference type="Pfam" id="PF13385">
    <property type="entry name" value="Laminin_G_3"/>
    <property type="match status" value="1"/>
</dbReference>
<dbReference type="Gene3D" id="2.60.120.200">
    <property type="match status" value="1"/>
</dbReference>